<dbReference type="Gene3D" id="3.20.80.10">
    <property type="entry name" value="Regulatory factor, effector binding domain"/>
    <property type="match status" value="1"/>
</dbReference>
<dbReference type="Proteomes" id="UP000275368">
    <property type="component" value="Chromosome"/>
</dbReference>
<dbReference type="InterPro" id="IPR029442">
    <property type="entry name" value="GyrI-like"/>
</dbReference>
<organism evidence="2 3">
    <name type="scientific">Paenibacillus baekrokdamisoli</name>
    <dbReference type="NCBI Taxonomy" id="1712516"/>
    <lineage>
        <taxon>Bacteria</taxon>
        <taxon>Bacillati</taxon>
        <taxon>Bacillota</taxon>
        <taxon>Bacilli</taxon>
        <taxon>Bacillales</taxon>
        <taxon>Paenibacillaceae</taxon>
        <taxon>Paenibacillus</taxon>
    </lineage>
</organism>
<dbReference type="InterPro" id="IPR011256">
    <property type="entry name" value="Reg_factor_effector_dom_sf"/>
</dbReference>
<evidence type="ECO:0000313" key="3">
    <source>
        <dbReference type="Proteomes" id="UP000275368"/>
    </source>
</evidence>
<dbReference type="Pfam" id="PF06445">
    <property type="entry name" value="GyrI-like"/>
    <property type="match status" value="1"/>
</dbReference>
<evidence type="ECO:0000313" key="2">
    <source>
        <dbReference type="EMBL" id="BBH24401.1"/>
    </source>
</evidence>
<dbReference type="SMART" id="SM00871">
    <property type="entry name" value="AraC_E_bind"/>
    <property type="match status" value="1"/>
</dbReference>
<evidence type="ECO:0000259" key="1">
    <source>
        <dbReference type="SMART" id="SM00871"/>
    </source>
</evidence>
<dbReference type="AlphaFoldDB" id="A0A3G9JER4"/>
<accession>A0A3G9JER4</accession>
<dbReference type="RefSeq" id="WP_125664576.1">
    <property type="nucleotide sequence ID" value="NZ_JACHXC010000020.1"/>
</dbReference>
<dbReference type="EMBL" id="AP019308">
    <property type="protein sequence ID" value="BBH24401.1"/>
    <property type="molecule type" value="Genomic_DNA"/>
</dbReference>
<dbReference type="OrthoDB" id="2593652at2"/>
<name>A0A3G9JER4_9BACL</name>
<protein>
    <recommendedName>
        <fullName evidence="1">AraC effector-binding domain-containing protein</fullName>
    </recommendedName>
</protein>
<proteinExistence type="predicted"/>
<keyword evidence="3" id="KW-1185">Reference proteome</keyword>
<feature type="domain" description="AraC effector-binding" evidence="1">
    <location>
        <begin position="5"/>
        <end position="152"/>
    </location>
</feature>
<dbReference type="SUPFAM" id="SSF55136">
    <property type="entry name" value="Probable bacterial effector-binding domain"/>
    <property type="match status" value="1"/>
</dbReference>
<gene>
    <name evidence="2" type="ORF">Back11_57460</name>
</gene>
<reference evidence="2 3" key="1">
    <citation type="submission" date="2018-11" db="EMBL/GenBank/DDBJ databases">
        <title>Complete genome sequence of Paenibacillus baekrokdamisoli strain KCTC 33723.</title>
        <authorList>
            <person name="Kang S.W."/>
            <person name="Lee K.C."/>
            <person name="Kim K.K."/>
            <person name="Kim J.S."/>
            <person name="Kim D.S."/>
            <person name="Ko S.H."/>
            <person name="Yang S.H."/>
            <person name="Lee J.S."/>
        </authorList>
    </citation>
    <scope>NUCLEOTIDE SEQUENCE [LARGE SCALE GENOMIC DNA]</scope>
    <source>
        <strain evidence="2 3">KCTC 33723</strain>
    </source>
</reference>
<dbReference type="KEGG" id="pbk:Back11_57460"/>
<sequence>MVKKMSINVVVKEFLAVGTRHTCPSNKNPIEIPNAIEQLKKRLNEIPNRTGKGLIMFEPTESDEIPTWFVTAEVSELGDIPKDMVVQKIPEQMYATYKHKGSATKFGETYSILHSWILENGDYDHGYMVEQQDDGFDVFSNDFTADVYAPFKPKQSH</sequence>
<dbReference type="InterPro" id="IPR010499">
    <property type="entry name" value="AraC_E-bd"/>
</dbReference>